<gene>
    <name evidence="6 9" type="primary">thyA</name>
    <name evidence="9" type="ORF">ESOMN_v1c02960</name>
</gene>
<dbReference type="PRINTS" id="PR00108">
    <property type="entry name" value="THYMDSNTHASE"/>
</dbReference>
<dbReference type="SUPFAM" id="SSF55831">
    <property type="entry name" value="Thymidylate synthase/dCMP hydroxymethylase"/>
    <property type="match status" value="1"/>
</dbReference>
<dbReference type="InterPro" id="IPR023451">
    <property type="entry name" value="Thymidate_synth/dCMP_Mease_dom"/>
</dbReference>
<dbReference type="NCBIfam" id="NF002497">
    <property type="entry name" value="PRK01827.1-3"/>
    <property type="match status" value="1"/>
</dbReference>
<evidence type="ECO:0000259" key="8">
    <source>
        <dbReference type="Pfam" id="PF00303"/>
    </source>
</evidence>
<evidence type="ECO:0000313" key="9">
    <source>
        <dbReference type="EMBL" id="ATZ18678.1"/>
    </source>
</evidence>
<feature type="binding site" evidence="6">
    <location>
        <begin position="150"/>
        <end position="151"/>
    </location>
    <ligand>
        <name>dUMP</name>
        <dbReference type="ChEBI" id="CHEBI:246422"/>
        <note>ligand shared between dimeric partners</note>
    </ligand>
</feature>
<comment type="catalytic activity">
    <reaction evidence="6">
        <text>dUMP + (6R)-5,10-methylene-5,6,7,8-tetrahydrofolate = 7,8-dihydrofolate + dTMP</text>
        <dbReference type="Rhea" id="RHEA:12104"/>
        <dbReference type="ChEBI" id="CHEBI:15636"/>
        <dbReference type="ChEBI" id="CHEBI:57451"/>
        <dbReference type="ChEBI" id="CHEBI:63528"/>
        <dbReference type="ChEBI" id="CHEBI:246422"/>
        <dbReference type="EC" id="2.1.1.45"/>
    </reaction>
</comment>
<dbReference type="GO" id="GO:0032259">
    <property type="term" value="P:methylation"/>
    <property type="evidence" value="ECO:0007669"/>
    <property type="project" value="UniProtKB-KW"/>
</dbReference>
<feature type="binding site" evidence="6">
    <location>
        <position position="291"/>
    </location>
    <ligand>
        <name>(6R)-5,10-methylene-5,6,7,8-tetrahydrofolate</name>
        <dbReference type="ChEBI" id="CHEBI:15636"/>
    </ligand>
</feature>
<dbReference type="GO" id="GO:0006235">
    <property type="term" value="P:dTTP biosynthetic process"/>
    <property type="evidence" value="ECO:0007669"/>
    <property type="project" value="UniProtKB-UniRule"/>
</dbReference>
<keyword evidence="3 6" id="KW-0489">Methyltransferase</keyword>
<feature type="binding site" description="in other chain" evidence="6">
    <location>
        <position position="21"/>
    </location>
    <ligand>
        <name>dUMP</name>
        <dbReference type="ChEBI" id="CHEBI:246422"/>
        <note>ligand shared between dimeric partners</note>
    </ligand>
</feature>
<evidence type="ECO:0000256" key="5">
    <source>
        <dbReference type="ARBA" id="ARBA00022727"/>
    </source>
</evidence>
<dbReference type="NCBIfam" id="NF002496">
    <property type="entry name" value="PRK01827.1-2"/>
    <property type="match status" value="1"/>
</dbReference>
<sequence length="292" mass="33719">MKQYLDVLKNVLENGIKKQDRTGTGTISLFATQARYDLREGFPLVTTKKVFYKGIFHELLWFIAGDTNIKYLVDNKVNIWNEWPYEAFKKSADFNNESLAEFVEKIKTNIDFANKYGNLGPVYGKQWRNFNGVDQLEWIINEIKKNPFSRRLIVSAWNPTEIGQMALPPCHTMFQFYVTENKNGKNILNIQLYQRSADLFLGVPFNIASYALLLFLVAQECDLIAGEFVHTTGDTHIYLNHVEQAKLQLSRTPHKLPKIAVKNFTSIFDVKFEDIEIIDYEFDAPIKGEVAV</sequence>
<dbReference type="GO" id="GO:0004799">
    <property type="term" value="F:thymidylate synthase activity"/>
    <property type="evidence" value="ECO:0007669"/>
    <property type="project" value="UniProtKB-UniRule"/>
</dbReference>
<comment type="similarity">
    <text evidence="6">Belongs to the thymidylate synthase family. Bacterial-type ThyA subfamily.</text>
</comment>
<reference evidence="9 10" key="1">
    <citation type="submission" date="2017-11" db="EMBL/GenBank/DDBJ databases">
        <title>Genome sequence of Entomoplasma somnilux PYAN-1 (ATCC 49194).</title>
        <authorList>
            <person name="Lo W.-S."/>
            <person name="Gasparich G.E."/>
            <person name="Kuo C.-H."/>
        </authorList>
    </citation>
    <scope>NUCLEOTIDE SEQUENCE [LARGE SCALE GENOMIC DNA]</scope>
    <source>
        <strain evidence="9 10">PYAN-1</strain>
    </source>
</reference>
<protein>
    <recommendedName>
        <fullName evidence="1 6">Thymidylate synthase</fullName>
        <shortName evidence="6">TS</shortName>
        <shortName evidence="6">TSase</shortName>
        <ecNumber evidence="1 6">2.1.1.45</ecNumber>
    </recommendedName>
</protein>
<keyword evidence="5 6" id="KW-0545">Nucleotide biosynthesis</keyword>
<evidence type="ECO:0000256" key="1">
    <source>
        <dbReference type="ARBA" id="ARBA00011947"/>
    </source>
</evidence>
<evidence type="ECO:0000256" key="2">
    <source>
        <dbReference type="ARBA" id="ARBA00022490"/>
    </source>
</evidence>
<dbReference type="UniPathway" id="UPA00575"/>
<dbReference type="InterPro" id="IPR036926">
    <property type="entry name" value="Thymidate_synth/dCMP_Mease_sf"/>
</dbReference>
<feature type="domain" description="Thymidylate synthase/dCMP hydroxymethylase" evidence="8">
    <location>
        <begin position="2"/>
        <end position="292"/>
    </location>
</feature>
<dbReference type="AlphaFoldDB" id="A0A2K8NZN6"/>
<name>A0A2K8NZN6_9MOLU</name>
<feature type="binding site" description="in other chain" evidence="6">
    <location>
        <begin position="236"/>
        <end position="238"/>
    </location>
    <ligand>
        <name>dUMP</name>
        <dbReference type="ChEBI" id="CHEBI:246422"/>
        <note>ligand shared between dimeric partners</note>
    </ligand>
</feature>
<dbReference type="InterPro" id="IPR000398">
    <property type="entry name" value="Thymidylate_synthase"/>
</dbReference>
<dbReference type="NCBIfam" id="TIGR03284">
    <property type="entry name" value="thym_sym"/>
    <property type="match status" value="1"/>
</dbReference>
<keyword evidence="4 6" id="KW-0808">Transferase</keyword>
<dbReference type="Gene3D" id="3.30.572.10">
    <property type="entry name" value="Thymidylate synthase/dCMP hydroxymethylase domain"/>
    <property type="match status" value="1"/>
</dbReference>
<keyword evidence="2 6" id="KW-0963">Cytoplasm</keyword>
<dbReference type="InterPro" id="IPR020940">
    <property type="entry name" value="Thymidylate_synthase_AS"/>
</dbReference>
<dbReference type="HAMAP" id="MF_00008">
    <property type="entry name" value="Thymidy_synth_bact"/>
    <property type="match status" value="1"/>
</dbReference>
<keyword evidence="10" id="KW-1185">Reference proteome</keyword>
<dbReference type="EC" id="2.1.1.45" evidence="1 6"/>
<dbReference type="KEGG" id="esx:ESOMN_v1c02960"/>
<feature type="active site" description="Nucleophile" evidence="6">
    <location>
        <position position="170"/>
    </location>
</feature>
<feature type="active site" evidence="7">
    <location>
        <position position="170"/>
    </location>
</feature>
<comment type="subcellular location">
    <subcellularLocation>
        <location evidence="6">Cytoplasm</location>
    </subcellularLocation>
</comment>
<organism evidence="9 10">
    <name type="scientific">Williamsoniiplasma somnilux</name>
    <dbReference type="NCBI Taxonomy" id="215578"/>
    <lineage>
        <taxon>Bacteria</taxon>
        <taxon>Bacillati</taxon>
        <taxon>Mycoplasmatota</taxon>
        <taxon>Mollicutes</taxon>
        <taxon>Entomoplasmatales</taxon>
        <taxon>Williamsoniiplasma</taxon>
    </lineage>
</organism>
<dbReference type="CDD" id="cd00351">
    <property type="entry name" value="TS_Pyrimidine_HMase"/>
    <property type="match status" value="1"/>
</dbReference>
<dbReference type="GO" id="GO:0005829">
    <property type="term" value="C:cytosol"/>
    <property type="evidence" value="ECO:0007669"/>
    <property type="project" value="TreeGrafter"/>
</dbReference>
<feature type="binding site" evidence="6">
    <location>
        <position position="198"/>
    </location>
    <ligand>
        <name>(6R)-5,10-methylene-5,6,7,8-tetrahydrofolate</name>
        <dbReference type="ChEBI" id="CHEBI:15636"/>
    </ligand>
</feature>
<evidence type="ECO:0000313" key="10">
    <source>
        <dbReference type="Proteomes" id="UP000232230"/>
    </source>
</evidence>
<comment type="subunit">
    <text evidence="6">Homodimer.</text>
</comment>
<evidence type="ECO:0000256" key="6">
    <source>
        <dbReference type="HAMAP-Rule" id="MF_00008"/>
    </source>
</evidence>
<evidence type="ECO:0000256" key="4">
    <source>
        <dbReference type="ARBA" id="ARBA00022679"/>
    </source>
</evidence>
<feature type="binding site" description="in other chain" evidence="6">
    <location>
        <begin position="195"/>
        <end position="198"/>
    </location>
    <ligand>
        <name>dUMP</name>
        <dbReference type="ChEBI" id="CHEBI:246422"/>
        <note>ligand shared between dimeric partners</note>
    </ligand>
</feature>
<evidence type="ECO:0000256" key="3">
    <source>
        <dbReference type="ARBA" id="ARBA00022603"/>
    </source>
</evidence>
<comment type="function">
    <text evidence="6">Catalyzes the reductive methylation of 2'-deoxyuridine-5'-monophosphate (dUMP) to 2'-deoxythymidine-5'-monophosphate (dTMP) while utilizing 5,10-methylenetetrahydrofolate (mTHF) as the methyl donor and reductant in the reaction, yielding dihydrofolate (DHF) as a by-product. This enzymatic reaction provides an intracellular de novo source of dTMP, an essential precursor for DNA biosynthesis.</text>
</comment>
<dbReference type="PANTHER" id="PTHR11548">
    <property type="entry name" value="THYMIDYLATE SYNTHASE 1"/>
    <property type="match status" value="1"/>
</dbReference>
<dbReference type="Proteomes" id="UP000232230">
    <property type="component" value="Chromosome"/>
</dbReference>
<proteinExistence type="inferred from homology"/>
<dbReference type="GO" id="GO:0006231">
    <property type="term" value="P:dTMP biosynthetic process"/>
    <property type="evidence" value="ECO:0007669"/>
    <property type="project" value="UniProtKB-UniRule"/>
</dbReference>
<accession>A0A2K8NZN6</accession>
<feature type="binding site" description="in other chain" evidence="6">
    <location>
        <position position="206"/>
    </location>
    <ligand>
        <name>dUMP</name>
        <dbReference type="ChEBI" id="CHEBI:246422"/>
        <note>ligand shared between dimeric partners</note>
    </ligand>
</feature>
<comment type="pathway">
    <text evidence="6">Pyrimidine metabolism; dTTP biosynthesis.</text>
</comment>
<dbReference type="PANTHER" id="PTHR11548:SF9">
    <property type="entry name" value="THYMIDYLATE SYNTHASE"/>
    <property type="match status" value="1"/>
</dbReference>
<dbReference type="InterPro" id="IPR045097">
    <property type="entry name" value="Thymidate_synth/dCMP_Mease"/>
</dbReference>
<dbReference type="PROSITE" id="PS00091">
    <property type="entry name" value="THYMIDYLATE_SYNTHASE"/>
    <property type="match status" value="1"/>
</dbReference>
<comment type="caution">
    <text evidence="6">Lacks conserved residue(s) required for the propagation of feature annotation.</text>
</comment>
<dbReference type="RefSeq" id="WP_024863201.1">
    <property type="nucleotide sequence ID" value="NZ_CP024965.1"/>
</dbReference>
<evidence type="ECO:0000256" key="7">
    <source>
        <dbReference type="PROSITE-ProRule" id="PRU10016"/>
    </source>
</evidence>
<dbReference type="Pfam" id="PF00303">
    <property type="entry name" value="Thymidylat_synt"/>
    <property type="match status" value="1"/>
</dbReference>
<dbReference type="EMBL" id="CP024965">
    <property type="protein sequence ID" value="ATZ18678.1"/>
    <property type="molecule type" value="Genomic_DNA"/>
</dbReference>